<reference evidence="1" key="2">
    <citation type="journal article" date="2021" name="PeerJ">
        <title>Extensive microbial diversity within the chicken gut microbiome revealed by metagenomics and culture.</title>
        <authorList>
            <person name="Gilroy R."/>
            <person name="Ravi A."/>
            <person name="Getino M."/>
            <person name="Pursley I."/>
            <person name="Horton D.L."/>
            <person name="Alikhan N.F."/>
            <person name="Baker D."/>
            <person name="Gharbi K."/>
            <person name="Hall N."/>
            <person name="Watson M."/>
            <person name="Adriaenssens E.M."/>
            <person name="Foster-Nyarko E."/>
            <person name="Jarju S."/>
            <person name="Secka A."/>
            <person name="Antonio M."/>
            <person name="Oren A."/>
            <person name="Chaudhuri R.R."/>
            <person name="La Ragione R."/>
            <person name="Hildebrand F."/>
            <person name="Pallen M.J."/>
        </authorList>
    </citation>
    <scope>NUCLEOTIDE SEQUENCE</scope>
    <source>
        <strain evidence="1">E3-2379</strain>
    </source>
</reference>
<gene>
    <name evidence="1" type="ORF">IAC13_10130</name>
</gene>
<evidence type="ECO:0000313" key="2">
    <source>
        <dbReference type="Proteomes" id="UP000823618"/>
    </source>
</evidence>
<dbReference type="EMBL" id="JADIML010000291">
    <property type="protein sequence ID" value="MBO8464276.1"/>
    <property type="molecule type" value="Genomic_DNA"/>
</dbReference>
<evidence type="ECO:0000313" key="1">
    <source>
        <dbReference type="EMBL" id="MBO8464276.1"/>
    </source>
</evidence>
<accession>A0A9D9I3C5</accession>
<sequence>MKKTLPFLLILLIVIFLFTHYKEVYQNPQENSLTIYSFHGENEEFSITNGVIVLSENQTIFSGGDLHIKSKIFSNIHSVTKTFYTIINDEEHILLSNRSTDTTGTPIHMDGSLGKITGEAGVLKNISSQDLQNNLYFKLITADSDGQENEYVLQLSLSEVTENIDNTP</sequence>
<dbReference type="Proteomes" id="UP000823618">
    <property type="component" value="Unassembled WGS sequence"/>
</dbReference>
<dbReference type="AlphaFoldDB" id="A0A9D9I3C5"/>
<comment type="caution">
    <text evidence="1">The sequence shown here is derived from an EMBL/GenBank/DDBJ whole genome shotgun (WGS) entry which is preliminary data.</text>
</comment>
<proteinExistence type="predicted"/>
<protein>
    <submittedName>
        <fullName evidence="1">Uncharacterized protein</fullName>
    </submittedName>
</protein>
<organism evidence="1 2">
    <name type="scientific">Candidatus Scybalomonas excrementavium</name>
    <dbReference type="NCBI Taxonomy" id="2840943"/>
    <lineage>
        <taxon>Bacteria</taxon>
        <taxon>Bacillati</taxon>
        <taxon>Bacillota</taxon>
        <taxon>Clostridia</taxon>
        <taxon>Lachnospirales</taxon>
        <taxon>Lachnospiraceae</taxon>
        <taxon>Lachnospiraceae incertae sedis</taxon>
        <taxon>Candidatus Scybalomonas</taxon>
    </lineage>
</organism>
<name>A0A9D9I3C5_9FIRM</name>
<reference evidence="1" key="1">
    <citation type="submission" date="2020-10" db="EMBL/GenBank/DDBJ databases">
        <authorList>
            <person name="Gilroy R."/>
        </authorList>
    </citation>
    <scope>NUCLEOTIDE SEQUENCE</scope>
    <source>
        <strain evidence="1">E3-2379</strain>
    </source>
</reference>